<reference evidence="3" key="1">
    <citation type="journal article" date="2019" name="Int. J. Syst. Evol. Microbiol.">
        <title>The Global Catalogue of Microorganisms (GCM) 10K type strain sequencing project: providing services to taxonomists for standard genome sequencing and annotation.</title>
        <authorList>
            <consortium name="The Broad Institute Genomics Platform"/>
            <consortium name="The Broad Institute Genome Sequencing Center for Infectious Disease"/>
            <person name="Wu L."/>
            <person name="Ma J."/>
        </authorList>
    </citation>
    <scope>NUCLEOTIDE SEQUENCE [LARGE SCALE GENOMIC DNA]</scope>
    <source>
        <strain evidence="3">JCM 9687</strain>
    </source>
</reference>
<sequence>MLVRLFRIVAPPVRVTFQALRWMVLPAVLLVALSLASGLVRTTALGAFAVIVLLKGLMLFVEHLGDRVPAPRLLPEVA</sequence>
<evidence type="ECO:0000256" key="1">
    <source>
        <dbReference type="SAM" id="Phobius"/>
    </source>
</evidence>
<keyword evidence="1" id="KW-0472">Membrane</keyword>
<dbReference type="Proteomes" id="UP001500483">
    <property type="component" value="Unassembled WGS sequence"/>
</dbReference>
<keyword evidence="1" id="KW-0812">Transmembrane</keyword>
<dbReference type="RefSeq" id="WP_344930750.1">
    <property type="nucleotide sequence ID" value="NZ_BAAAYK010000038.1"/>
</dbReference>
<accession>A0ABP6RZ86</accession>
<feature type="transmembrane region" description="Helical" evidence="1">
    <location>
        <begin position="20"/>
        <end position="39"/>
    </location>
</feature>
<proteinExistence type="predicted"/>
<dbReference type="EMBL" id="BAAAYK010000038">
    <property type="protein sequence ID" value="GAA3364026.1"/>
    <property type="molecule type" value="Genomic_DNA"/>
</dbReference>
<name>A0ABP6RZ86_9PSEU</name>
<evidence type="ECO:0000313" key="2">
    <source>
        <dbReference type="EMBL" id="GAA3364026.1"/>
    </source>
</evidence>
<keyword evidence="3" id="KW-1185">Reference proteome</keyword>
<feature type="transmembrane region" description="Helical" evidence="1">
    <location>
        <begin position="45"/>
        <end position="64"/>
    </location>
</feature>
<protein>
    <submittedName>
        <fullName evidence="2">Uncharacterized protein</fullName>
    </submittedName>
</protein>
<organism evidence="2 3">
    <name type="scientific">Saccharopolyspora gregorii</name>
    <dbReference type="NCBI Taxonomy" id="33914"/>
    <lineage>
        <taxon>Bacteria</taxon>
        <taxon>Bacillati</taxon>
        <taxon>Actinomycetota</taxon>
        <taxon>Actinomycetes</taxon>
        <taxon>Pseudonocardiales</taxon>
        <taxon>Pseudonocardiaceae</taxon>
        <taxon>Saccharopolyspora</taxon>
    </lineage>
</organism>
<keyword evidence="1" id="KW-1133">Transmembrane helix</keyword>
<gene>
    <name evidence="2" type="ORF">GCM10020366_58260</name>
</gene>
<evidence type="ECO:0000313" key="3">
    <source>
        <dbReference type="Proteomes" id="UP001500483"/>
    </source>
</evidence>
<comment type="caution">
    <text evidence="2">The sequence shown here is derived from an EMBL/GenBank/DDBJ whole genome shotgun (WGS) entry which is preliminary data.</text>
</comment>